<sequence length="260" mass="27951">MGNVKNVEVELLINPEAGDVHNYQLVPGDLLKLNRADLVILNGLGLEGFLRDALTELPDGIKIVTAGEGIEPLPLTFHEHPGEAHGEEHGQWDPHLWVSPRNAVRMTENIRDALTETDPAHADAYRANAAEFIGRLESINEKMRDTAHGWPNRAIVTNHDAFGYLARDLGLEIAGVVMLTPGASPSAGEMLRLVEMIRNGGAAAVFVEPGYPEGPARSVARDAGVPVYTLDPCTTGGTDPGHFIDVMEHNLENLDAALGG</sequence>
<name>A0A1F5EYN6_9BACT</name>
<dbReference type="Pfam" id="PF01297">
    <property type="entry name" value="ZnuA"/>
    <property type="match status" value="1"/>
</dbReference>
<comment type="similarity">
    <text evidence="3">Belongs to the bacterial solute-binding protein 9 family.</text>
</comment>
<organism evidence="4 5">
    <name type="scientific">Candidatus Coatesbacteria bacterium RBG_13_66_14</name>
    <dbReference type="NCBI Taxonomy" id="1817816"/>
    <lineage>
        <taxon>Bacteria</taxon>
        <taxon>Candidatus Coatesiibacteriota</taxon>
    </lineage>
</organism>
<dbReference type="PRINTS" id="PR00691">
    <property type="entry name" value="ADHESINB"/>
</dbReference>
<evidence type="ECO:0008006" key="6">
    <source>
        <dbReference type="Google" id="ProtNLM"/>
    </source>
</evidence>
<dbReference type="GO" id="GO:0007155">
    <property type="term" value="P:cell adhesion"/>
    <property type="evidence" value="ECO:0007669"/>
    <property type="project" value="InterPro"/>
</dbReference>
<dbReference type="Gene3D" id="3.40.50.1980">
    <property type="entry name" value="Nitrogenase molybdenum iron protein domain"/>
    <property type="match status" value="2"/>
</dbReference>
<protein>
    <recommendedName>
        <fullName evidence="6">ABC transporter substrate-binding protein</fullName>
    </recommendedName>
</protein>
<dbReference type="InterPro" id="IPR006128">
    <property type="entry name" value="Lipoprotein_PsaA-like"/>
</dbReference>
<dbReference type="PANTHER" id="PTHR42953">
    <property type="entry name" value="HIGH-AFFINITY ZINC UPTAKE SYSTEM PROTEIN ZNUA-RELATED"/>
    <property type="match status" value="1"/>
</dbReference>
<dbReference type="STRING" id="1817816.A2Y64_04700"/>
<reference evidence="4 5" key="1">
    <citation type="journal article" date="2016" name="Nat. Commun.">
        <title>Thousands of microbial genomes shed light on interconnected biogeochemical processes in an aquifer system.</title>
        <authorList>
            <person name="Anantharaman K."/>
            <person name="Brown C.T."/>
            <person name="Hug L.A."/>
            <person name="Sharon I."/>
            <person name="Castelle C.J."/>
            <person name="Probst A.J."/>
            <person name="Thomas B.C."/>
            <person name="Singh A."/>
            <person name="Wilkins M.J."/>
            <person name="Karaoz U."/>
            <person name="Brodie E.L."/>
            <person name="Williams K.H."/>
            <person name="Hubbard S.S."/>
            <person name="Banfield J.F."/>
        </authorList>
    </citation>
    <scope>NUCLEOTIDE SEQUENCE [LARGE SCALE GENOMIC DNA]</scope>
</reference>
<dbReference type="AlphaFoldDB" id="A0A1F5EYN6"/>
<dbReference type="PRINTS" id="PR00690">
    <property type="entry name" value="ADHESNFAMILY"/>
</dbReference>
<dbReference type="InterPro" id="IPR050492">
    <property type="entry name" value="Bact_metal-bind_prot9"/>
</dbReference>
<dbReference type="Proteomes" id="UP000177187">
    <property type="component" value="Unassembled WGS sequence"/>
</dbReference>
<comment type="caution">
    <text evidence="4">The sequence shown here is derived from an EMBL/GenBank/DDBJ whole genome shotgun (WGS) entry which is preliminary data.</text>
</comment>
<evidence type="ECO:0000313" key="4">
    <source>
        <dbReference type="EMBL" id="OGD72489.1"/>
    </source>
</evidence>
<evidence type="ECO:0000256" key="3">
    <source>
        <dbReference type="RuleBase" id="RU003512"/>
    </source>
</evidence>
<dbReference type="InterPro" id="IPR006129">
    <property type="entry name" value="AdhesinB"/>
</dbReference>
<keyword evidence="1 3" id="KW-0813">Transport</keyword>
<dbReference type="SUPFAM" id="SSF53807">
    <property type="entry name" value="Helical backbone' metal receptor"/>
    <property type="match status" value="1"/>
</dbReference>
<evidence type="ECO:0000256" key="2">
    <source>
        <dbReference type="ARBA" id="ARBA00022729"/>
    </source>
</evidence>
<proteinExistence type="inferred from homology"/>
<gene>
    <name evidence="4" type="ORF">A2Y64_04700</name>
</gene>
<dbReference type="InterPro" id="IPR006127">
    <property type="entry name" value="ZnuA-like"/>
</dbReference>
<dbReference type="GO" id="GO:0046872">
    <property type="term" value="F:metal ion binding"/>
    <property type="evidence" value="ECO:0007669"/>
    <property type="project" value="InterPro"/>
</dbReference>
<keyword evidence="2" id="KW-0732">Signal</keyword>
<dbReference type="EMBL" id="MFAF01000119">
    <property type="protein sequence ID" value="OGD72489.1"/>
    <property type="molecule type" value="Genomic_DNA"/>
</dbReference>
<dbReference type="GO" id="GO:0030001">
    <property type="term" value="P:metal ion transport"/>
    <property type="evidence" value="ECO:0007669"/>
    <property type="project" value="InterPro"/>
</dbReference>
<accession>A0A1F5EYN6</accession>
<evidence type="ECO:0000313" key="5">
    <source>
        <dbReference type="Proteomes" id="UP000177187"/>
    </source>
</evidence>
<evidence type="ECO:0000256" key="1">
    <source>
        <dbReference type="ARBA" id="ARBA00022448"/>
    </source>
</evidence>